<feature type="compositionally biased region" description="Low complexity" evidence="1">
    <location>
        <begin position="404"/>
        <end position="421"/>
    </location>
</feature>
<evidence type="ECO:0000313" key="5">
    <source>
        <dbReference type="Proteomes" id="UP000280350"/>
    </source>
</evidence>
<dbReference type="Proteomes" id="UP000280350">
    <property type="component" value="Unassembled WGS sequence"/>
</dbReference>
<feature type="domain" description="Putative conjugal transfer nickase/helicase TraI C-terminal" evidence="3">
    <location>
        <begin position="501"/>
        <end position="623"/>
    </location>
</feature>
<name>A0AAX1VUR3_PSEAJ</name>
<evidence type="ECO:0000259" key="2">
    <source>
        <dbReference type="Pfam" id="PF07514"/>
    </source>
</evidence>
<dbReference type="Gene3D" id="2.40.10.200">
    <property type="entry name" value="STY4665 C-terminal domain-like"/>
    <property type="match status" value="1"/>
</dbReference>
<dbReference type="InterPro" id="IPR022391">
    <property type="entry name" value="ICE_relaxase_PFGI-1"/>
</dbReference>
<proteinExistence type="predicted"/>
<dbReference type="Gene3D" id="1.10.10.10">
    <property type="entry name" value="Winged helix-like DNA-binding domain superfamily/Winged helix DNA-binding domain"/>
    <property type="match status" value="1"/>
</dbReference>
<organism evidence="4 5">
    <name type="scientific">Pseudomonas amygdali pv. tabaci</name>
    <name type="common">Pseudomonas syringae pv. tabaci</name>
    <dbReference type="NCBI Taxonomy" id="322"/>
    <lineage>
        <taxon>Bacteria</taxon>
        <taxon>Pseudomonadati</taxon>
        <taxon>Pseudomonadota</taxon>
        <taxon>Gammaproteobacteria</taxon>
        <taxon>Pseudomonadales</taxon>
        <taxon>Pseudomonadaceae</taxon>
        <taxon>Pseudomonas</taxon>
        <taxon>Pseudomonas amygdali</taxon>
    </lineage>
</organism>
<reference evidence="4 5" key="1">
    <citation type="submission" date="2018-08" db="EMBL/GenBank/DDBJ databases">
        <title>Recombination of ecologically and evolutionarily significant loci maintains genetic cohesion in the Pseudomonas syringae species complex.</title>
        <authorList>
            <person name="Dillon M."/>
            <person name="Thakur S."/>
            <person name="Almeida R.N.D."/>
            <person name="Weir B.S."/>
            <person name="Guttman D.S."/>
        </authorList>
    </citation>
    <scope>NUCLEOTIDE SEQUENCE [LARGE SCALE GENOMIC DNA]</scope>
    <source>
        <strain evidence="4 5">ICMP 2851</strain>
    </source>
</reference>
<dbReference type="NCBIfam" id="NF041494">
    <property type="entry name" value="MobH"/>
    <property type="match status" value="1"/>
</dbReference>
<dbReference type="Gene3D" id="1.10.3210.40">
    <property type="match status" value="1"/>
</dbReference>
<feature type="region of interest" description="Disordered" evidence="1">
    <location>
        <begin position="385"/>
        <end position="421"/>
    </location>
</feature>
<dbReference type="InterPro" id="IPR011093">
    <property type="entry name" value="TraI_2_C"/>
</dbReference>
<dbReference type="AlphaFoldDB" id="A0AAX1VUR3"/>
<dbReference type="Pfam" id="PF07514">
    <property type="entry name" value="TraI_2"/>
    <property type="match status" value="1"/>
</dbReference>
<comment type="caution">
    <text evidence="4">The sequence shown here is derived from an EMBL/GenBank/DDBJ whole genome shotgun (WGS) entry which is preliminary data.</text>
</comment>
<feature type="domain" description="Uncharacterised" evidence="2">
    <location>
        <begin position="20"/>
        <end position="334"/>
    </location>
</feature>
<gene>
    <name evidence="4" type="ORF">ALQ89_02819</name>
</gene>
<dbReference type="InterPro" id="IPR036388">
    <property type="entry name" value="WH-like_DNA-bd_sf"/>
</dbReference>
<protein>
    <recommendedName>
        <fullName evidence="6">Integrating conjugative element relaxase</fullName>
    </recommendedName>
</protein>
<sequence>MLSFFTRRKASPISSNAAAGFFKPESPDALLSTSRRRQLIENIWQRTSLPREQFETLYMQAFKSYAALVQHLPASENHHHAYHGGMLDHGLEIVAYALKIRQMYLLPIGAPPESQAAQSEAWSAASAYGALVHDLGKIAVDVKVELADGTIWHPWHGPLDQPYRFKYVKGRDYRLHGAASSLIYSNVIPAKALDWLSGFPELWSQLVFAFAGQYEHADILGEIVSQADQASVAQELGGNPGRAMSAPKQSIQRQLAEGLRMLVADKFKLNQPDGPSDGWLTQEGLWLVSKPAVDQLRALLLSQGIEHIPTTNAPMFNLLQDQAIIQPNGEGKAIWKASIDNGRGWKNTFTVLKIAPALIWPNTTDRPETYTGTLTVESAQMADDNEQVPAGGDESQPVNSKNTPAASATAAPPAPKQAPAAAKDFDALDELLDLFPDPVATAPTQPTPEPVGDDDQIPFLPPPPAATRLSQPRQLVANKAENHTAPVEEPAKVLPEGSSSHGSNFLTWLKGGVISHRIIINDAKARVHTVDGTAFLVSPDIFKRYALEHPDIEREAKERDLEAWQVVQRSFEKLKKHRKTGAGLNIWTCLVKGPRKSKQLRGYLLIEPTDVFSEVPYDNPVISLAELVDKDTSE</sequence>
<evidence type="ECO:0008006" key="6">
    <source>
        <dbReference type="Google" id="ProtNLM"/>
    </source>
</evidence>
<accession>A0AAX1VUR3</accession>
<evidence type="ECO:0000256" key="1">
    <source>
        <dbReference type="SAM" id="MobiDB-lite"/>
    </source>
</evidence>
<dbReference type="Pfam" id="PF07515">
    <property type="entry name" value="TraI_2_C"/>
    <property type="match status" value="1"/>
</dbReference>
<dbReference type="InterPro" id="IPR011119">
    <property type="entry name" value="Unchr_helicase_relaxase_TraI"/>
</dbReference>
<dbReference type="EMBL" id="RBNX01000134">
    <property type="protein sequence ID" value="RML80273.1"/>
    <property type="molecule type" value="Genomic_DNA"/>
</dbReference>
<evidence type="ECO:0000259" key="3">
    <source>
        <dbReference type="Pfam" id="PF07515"/>
    </source>
</evidence>
<evidence type="ECO:0000313" key="4">
    <source>
        <dbReference type="EMBL" id="RML80273.1"/>
    </source>
</evidence>
<dbReference type="NCBIfam" id="TIGR03760">
    <property type="entry name" value="ICE_TraI_Pfluor"/>
    <property type="match status" value="1"/>
</dbReference>
<feature type="region of interest" description="Disordered" evidence="1">
    <location>
        <begin position="437"/>
        <end position="468"/>
    </location>
</feature>
<dbReference type="SUPFAM" id="SSF46785">
    <property type="entry name" value="Winged helix' DNA-binding domain"/>
    <property type="match status" value="1"/>
</dbReference>
<dbReference type="InterPro" id="IPR036390">
    <property type="entry name" value="WH_DNA-bd_sf"/>
</dbReference>